<keyword evidence="2" id="KW-1185">Reference proteome</keyword>
<sequence length="104" mass="12149">METKRYILMLYLGYDQSLGHLIINLRTVQLLQVGVTKIVIPHDEKTQQELCCYNHHMNLEIKPLTICQRLQFGSSPVSMEGRGNQICHVLHRVHSVTLQRKRKK</sequence>
<evidence type="ECO:0000313" key="1">
    <source>
        <dbReference type="EMBL" id="CAI9158801.1"/>
    </source>
</evidence>
<dbReference type="Proteomes" id="UP001176941">
    <property type="component" value="Chromosome 18"/>
</dbReference>
<gene>
    <name evidence="1" type="ORF">MRATA1EN1_LOCUS7763</name>
</gene>
<accession>A0ABN8YC98</accession>
<organism evidence="1 2">
    <name type="scientific">Rangifer tarandus platyrhynchus</name>
    <name type="common">Svalbard reindeer</name>
    <dbReference type="NCBI Taxonomy" id="3082113"/>
    <lineage>
        <taxon>Eukaryota</taxon>
        <taxon>Metazoa</taxon>
        <taxon>Chordata</taxon>
        <taxon>Craniata</taxon>
        <taxon>Vertebrata</taxon>
        <taxon>Euteleostomi</taxon>
        <taxon>Mammalia</taxon>
        <taxon>Eutheria</taxon>
        <taxon>Laurasiatheria</taxon>
        <taxon>Artiodactyla</taxon>
        <taxon>Ruminantia</taxon>
        <taxon>Pecora</taxon>
        <taxon>Cervidae</taxon>
        <taxon>Odocoileinae</taxon>
        <taxon>Rangifer</taxon>
    </lineage>
</organism>
<protein>
    <submittedName>
        <fullName evidence="1">Uncharacterized protein</fullName>
    </submittedName>
</protein>
<reference evidence="1" key="1">
    <citation type="submission" date="2023-04" db="EMBL/GenBank/DDBJ databases">
        <authorList>
            <consortium name="ELIXIR-Norway"/>
        </authorList>
    </citation>
    <scope>NUCLEOTIDE SEQUENCE [LARGE SCALE GENOMIC DNA]</scope>
</reference>
<evidence type="ECO:0000313" key="2">
    <source>
        <dbReference type="Proteomes" id="UP001176941"/>
    </source>
</evidence>
<proteinExistence type="predicted"/>
<dbReference type="EMBL" id="OX459954">
    <property type="protein sequence ID" value="CAI9158801.1"/>
    <property type="molecule type" value="Genomic_DNA"/>
</dbReference>
<name>A0ABN8YC98_RANTA</name>